<proteinExistence type="predicted"/>
<dbReference type="OrthoDB" id="9792858at2"/>
<accession>A0A7K1LHU8</accession>
<dbReference type="Proteomes" id="UP000462152">
    <property type="component" value="Unassembled WGS sequence"/>
</dbReference>
<dbReference type="EMBL" id="WOGT01000002">
    <property type="protein sequence ID" value="MUN54765.1"/>
    <property type="molecule type" value="Genomic_DNA"/>
</dbReference>
<name>A0A7K1LHU8_9MICC</name>
<comment type="caution">
    <text evidence="1">The sequence shown here is derived from an EMBL/GenBank/DDBJ whole genome shotgun (WGS) entry which is preliminary data.</text>
</comment>
<sequence>MTALSEAVHVLTEDHKVNPDKTGKTFNLVEEYALLTQLKEAFTANRGTGAGASGPKGVISFNALNLWEDIATVTNNHWRGFGIRAVSRTPLPERIQDWARSVEGSPDESECFAWISKWNRQIRALDESHAEVIGRCPECGESEIVVEDDGEIIKKAAVTRVEGHAYASCAQCLAEWEGLDAVRELARNVSPV</sequence>
<protein>
    <submittedName>
        <fullName evidence="1">Uncharacterized protein</fullName>
    </submittedName>
</protein>
<keyword evidence="2" id="KW-1185">Reference proteome</keyword>
<dbReference type="RefSeq" id="WP_129315520.1">
    <property type="nucleotide sequence ID" value="NZ_NOIQ01000008.1"/>
</dbReference>
<evidence type="ECO:0000313" key="2">
    <source>
        <dbReference type="Proteomes" id="UP000462152"/>
    </source>
</evidence>
<evidence type="ECO:0000313" key="1">
    <source>
        <dbReference type="EMBL" id="MUN54765.1"/>
    </source>
</evidence>
<gene>
    <name evidence="1" type="ORF">GMA10_06000</name>
</gene>
<reference evidence="1 2" key="1">
    <citation type="submission" date="2019-12" db="EMBL/GenBank/DDBJ databases">
        <authorList>
            <person name="Li J."/>
            <person name="Shi Y."/>
            <person name="Xu G."/>
            <person name="Xiao D."/>
            <person name="Ran X."/>
        </authorList>
    </citation>
    <scope>NUCLEOTIDE SEQUENCE [LARGE SCALE GENOMIC DNA]</scope>
    <source>
        <strain evidence="1 2">JCM 15915</strain>
    </source>
</reference>
<dbReference type="AlphaFoldDB" id="A0A7K1LHU8"/>
<organism evidence="1 2">
    <name type="scientific">Rothia koreensis</name>
    <dbReference type="NCBI Taxonomy" id="592378"/>
    <lineage>
        <taxon>Bacteria</taxon>
        <taxon>Bacillati</taxon>
        <taxon>Actinomycetota</taxon>
        <taxon>Actinomycetes</taxon>
        <taxon>Micrococcales</taxon>
        <taxon>Micrococcaceae</taxon>
        <taxon>Rothia</taxon>
    </lineage>
</organism>